<accession>A0A927H2Q4</accession>
<dbReference type="PANTHER" id="PTHR48111:SF40">
    <property type="entry name" value="PHOSPHATE REGULON TRANSCRIPTIONAL REGULATORY PROTEIN PHOB"/>
    <property type="match status" value="1"/>
</dbReference>
<dbReference type="GO" id="GO:0000156">
    <property type="term" value="F:phosphorelay response regulator activity"/>
    <property type="evidence" value="ECO:0007669"/>
    <property type="project" value="TreeGrafter"/>
</dbReference>
<gene>
    <name evidence="11" type="ORF">IDH45_26855</name>
</gene>
<dbReference type="Gene3D" id="6.10.250.690">
    <property type="match status" value="1"/>
</dbReference>
<feature type="DNA-binding region" description="OmpR/PhoB-type" evidence="8">
    <location>
        <begin position="127"/>
        <end position="227"/>
    </location>
</feature>
<dbReference type="AlphaFoldDB" id="A0A927H2Q4"/>
<dbReference type="InterPro" id="IPR001789">
    <property type="entry name" value="Sig_transdc_resp-reg_receiver"/>
</dbReference>
<dbReference type="SUPFAM" id="SSF52172">
    <property type="entry name" value="CheY-like"/>
    <property type="match status" value="1"/>
</dbReference>
<evidence type="ECO:0000256" key="7">
    <source>
        <dbReference type="PROSITE-ProRule" id="PRU00169"/>
    </source>
</evidence>
<dbReference type="InterPro" id="IPR011006">
    <property type="entry name" value="CheY-like_superfamily"/>
</dbReference>
<keyword evidence="5 8" id="KW-0238">DNA-binding</keyword>
<evidence type="ECO:0000259" key="10">
    <source>
        <dbReference type="PROSITE" id="PS51755"/>
    </source>
</evidence>
<evidence type="ECO:0000313" key="11">
    <source>
        <dbReference type="EMBL" id="MBD2865608.1"/>
    </source>
</evidence>
<dbReference type="FunFam" id="3.40.50.2300:FF:000001">
    <property type="entry name" value="DNA-binding response regulator PhoB"/>
    <property type="match status" value="1"/>
</dbReference>
<evidence type="ECO:0000259" key="9">
    <source>
        <dbReference type="PROSITE" id="PS50110"/>
    </source>
</evidence>
<feature type="domain" description="OmpR/PhoB-type" evidence="10">
    <location>
        <begin position="127"/>
        <end position="227"/>
    </location>
</feature>
<feature type="modified residue" description="4-aspartylphosphate" evidence="7">
    <location>
        <position position="52"/>
    </location>
</feature>
<dbReference type="CDD" id="cd00383">
    <property type="entry name" value="trans_reg_C"/>
    <property type="match status" value="1"/>
</dbReference>
<keyword evidence="6" id="KW-0804">Transcription</keyword>
<keyword evidence="4" id="KW-0805">Transcription regulation</keyword>
<dbReference type="FunFam" id="1.10.10.10:FF:000018">
    <property type="entry name" value="DNA-binding response regulator ResD"/>
    <property type="match status" value="1"/>
</dbReference>
<dbReference type="PANTHER" id="PTHR48111">
    <property type="entry name" value="REGULATOR OF RPOS"/>
    <property type="match status" value="1"/>
</dbReference>
<dbReference type="Gene3D" id="1.10.10.10">
    <property type="entry name" value="Winged helix-like DNA-binding domain superfamily/Winged helix DNA-binding domain"/>
    <property type="match status" value="1"/>
</dbReference>
<comment type="subcellular location">
    <subcellularLocation>
        <location evidence="1">Cytoplasm</location>
    </subcellularLocation>
</comment>
<organism evidence="11 12">
    <name type="scientific">Paenibacillus oceani</name>
    <dbReference type="NCBI Taxonomy" id="2772510"/>
    <lineage>
        <taxon>Bacteria</taxon>
        <taxon>Bacillati</taxon>
        <taxon>Bacillota</taxon>
        <taxon>Bacilli</taxon>
        <taxon>Bacillales</taxon>
        <taxon>Paenibacillaceae</taxon>
        <taxon>Paenibacillus</taxon>
    </lineage>
</organism>
<feature type="domain" description="Response regulatory" evidence="9">
    <location>
        <begin position="3"/>
        <end position="116"/>
    </location>
</feature>
<dbReference type="RefSeq" id="WP_190931227.1">
    <property type="nucleotide sequence ID" value="NZ_JACXJA010000044.1"/>
</dbReference>
<comment type="caution">
    <text evidence="11">The sequence shown here is derived from an EMBL/GenBank/DDBJ whole genome shotgun (WGS) entry which is preliminary data.</text>
</comment>
<dbReference type="PROSITE" id="PS50110">
    <property type="entry name" value="RESPONSE_REGULATORY"/>
    <property type="match status" value="1"/>
</dbReference>
<dbReference type="InterPro" id="IPR036388">
    <property type="entry name" value="WH-like_DNA-bd_sf"/>
</dbReference>
<evidence type="ECO:0000256" key="4">
    <source>
        <dbReference type="ARBA" id="ARBA00023015"/>
    </source>
</evidence>
<sequence length="228" mass="25605">MKTILVVEDDDNIREVIVSYLASEGYRTLEAESGRLALDQIRDRHVDLVVLDLMLPDGDGEQVCETIRGRSPVPILMLTAKTSQRNRLLGLSLGADDYMTKPFDPLELIARVRAILRRTDGGDLLADRIPFRGGELLIDALQQKVVLRGETVALTPNEYRLLLVFARNPNRTFSRGDLVDKVLGFDFDGDARTIDQHIKNLRHKIEADPKNPDYIVTVYGIGYRFSGG</sequence>
<dbReference type="Pfam" id="PF00072">
    <property type="entry name" value="Response_reg"/>
    <property type="match status" value="1"/>
</dbReference>
<evidence type="ECO:0000256" key="8">
    <source>
        <dbReference type="PROSITE-ProRule" id="PRU01091"/>
    </source>
</evidence>
<dbReference type="EMBL" id="JACXJA010000044">
    <property type="protein sequence ID" value="MBD2865608.1"/>
    <property type="molecule type" value="Genomic_DNA"/>
</dbReference>
<name>A0A927H2Q4_9BACL</name>
<keyword evidence="12" id="KW-1185">Reference proteome</keyword>
<protein>
    <submittedName>
        <fullName evidence="11">Response regulator transcription factor</fullName>
    </submittedName>
</protein>
<dbReference type="GO" id="GO:0000976">
    <property type="term" value="F:transcription cis-regulatory region binding"/>
    <property type="evidence" value="ECO:0007669"/>
    <property type="project" value="TreeGrafter"/>
</dbReference>
<dbReference type="SMART" id="SM00862">
    <property type="entry name" value="Trans_reg_C"/>
    <property type="match status" value="1"/>
</dbReference>
<dbReference type="PROSITE" id="PS51755">
    <property type="entry name" value="OMPR_PHOB"/>
    <property type="match status" value="1"/>
</dbReference>
<dbReference type="InterPro" id="IPR016032">
    <property type="entry name" value="Sig_transdc_resp-reg_C-effctor"/>
</dbReference>
<dbReference type="Proteomes" id="UP000639396">
    <property type="component" value="Unassembled WGS sequence"/>
</dbReference>
<dbReference type="GO" id="GO:0032993">
    <property type="term" value="C:protein-DNA complex"/>
    <property type="evidence" value="ECO:0007669"/>
    <property type="project" value="TreeGrafter"/>
</dbReference>
<evidence type="ECO:0000256" key="3">
    <source>
        <dbReference type="ARBA" id="ARBA00023012"/>
    </source>
</evidence>
<evidence type="ECO:0000256" key="1">
    <source>
        <dbReference type="ARBA" id="ARBA00004496"/>
    </source>
</evidence>
<proteinExistence type="predicted"/>
<dbReference type="GO" id="GO:0005829">
    <property type="term" value="C:cytosol"/>
    <property type="evidence" value="ECO:0007669"/>
    <property type="project" value="TreeGrafter"/>
</dbReference>
<keyword evidence="3" id="KW-0902">Two-component regulatory system</keyword>
<evidence type="ECO:0000256" key="5">
    <source>
        <dbReference type="ARBA" id="ARBA00023125"/>
    </source>
</evidence>
<dbReference type="CDD" id="cd17574">
    <property type="entry name" value="REC_OmpR"/>
    <property type="match status" value="1"/>
</dbReference>
<keyword evidence="2 7" id="KW-0597">Phosphoprotein</keyword>
<dbReference type="InterPro" id="IPR001867">
    <property type="entry name" value="OmpR/PhoB-type_DNA-bd"/>
</dbReference>
<dbReference type="InterPro" id="IPR039420">
    <property type="entry name" value="WalR-like"/>
</dbReference>
<evidence type="ECO:0000256" key="6">
    <source>
        <dbReference type="ARBA" id="ARBA00023163"/>
    </source>
</evidence>
<evidence type="ECO:0000256" key="2">
    <source>
        <dbReference type="ARBA" id="ARBA00022553"/>
    </source>
</evidence>
<evidence type="ECO:0000313" key="12">
    <source>
        <dbReference type="Proteomes" id="UP000639396"/>
    </source>
</evidence>
<reference evidence="11" key="1">
    <citation type="submission" date="2020-09" db="EMBL/GenBank/DDBJ databases">
        <title>A novel bacterium of genus Paenibacillus, isolated from South China Sea.</title>
        <authorList>
            <person name="Huang H."/>
            <person name="Mo K."/>
            <person name="Hu Y."/>
        </authorList>
    </citation>
    <scope>NUCLEOTIDE SEQUENCE</scope>
    <source>
        <strain evidence="11">IB182363</strain>
    </source>
</reference>
<dbReference type="SMART" id="SM00448">
    <property type="entry name" value="REC"/>
    <property type="match status" value="1"/>
</dbReference>
<dbReference type="Gene3D" id="3.40.50.2300">
    <property type="match status" value="1"/>
</dbReference>
<dbReference type="SUPFAM" id="SSF46894">
    <property type="entry name" value="C-terminal effector domain of the bipartite response regulators"/>
    <property type="match status" value="1"/>
</dbReference>
<dbReference type="Pfam" id="PF00486">
    <property type="entry name" value="Trans_reg_C"/>
    <property type="match status" value="1"/>
</dbReference>
<dbReference type="GO" id="GO:0006355">
    <property type="term" value="P:regulation of DNA-templated transcription"/>
    <property type="evidence" value="ECO:0007669"/>
    <property type="project" value="InterPro"/>
</dbReference>